<dbReference type="InterPro" id="IPR058548">
    <property type="entry name" value="MlaB-like_STAS"/>
</dbReference>
<dbReference type="PANTHER" id="PTHR33495">
    <property type="entry name" value="ANTI-SIGMA FACTOR ANTAGONIST TM_1081-RELATED-RELATED"/>
    <property type="match status" value="1"/>
</dbReference>
<accession>A0ABV9U3Q1</accession>
<sequence length="106" mass="11992">MKRFDVDVMEERTDRLVTIAGDLDLLSAPVLKHRLREIVDAPGGRVVLDLSSVEFIDCCGLAVLLHVRRVARARGRTLSLRAPAPPVRRLLRLTDTEELFAPRPRR</sequence>
<name>A0ABV9U3Q1_9ACTN</name>
<evidence type="ECO:0000256" key="2">
    <source>
        <dbReference type="RuleBase" id="RU003749"/>
    </source>
</evidence>
<keyword evidence="5" id="KW-1185">Reference proteome</keyword>
<gene>
    <name evidence="4" type="ORF">ACFPCY_19500</name>
</gene>
<reference evidence="5" key="1">
    <citation type="journal article" date="2019" name="Int. J. Syst. Evol. Microbiol.">
        <title>The Global Catalogue of Microorganisms (GCM) 10K type strain sequencing project: providing services to taxonomists for standard genome sequencing and annotation.</title>
        <authorList>
            <consortium name="The Broad Institute Genomics Platform"/>
            <consortium name="The Broad Institute Genome Sequencing Center for Infectious Disease"/>
            <person name="Wu L."/>
            <person name="Ma J."/>
        </authorList>
    </citation>
    <scope>NUCLEOTIDE SEQUENCE [LARGE SCALE GENOMIC DNA]</scope>
    <source>
        <strain evidence="5">KLKA75</strain>
    </source>
</reference>
<proteinExistence type="inferred from homology"/>
<dbReference type="Proteomes" id="UP001595872">
    <property type="component" value="Unassembled WGS sequence"/>
</dbReference>
<evidence type="ECO:0000259" key="3">
    <source>
        <dbReference type="PROSITE" id="PS50801"/>
    </source>
</evidence>
<comment type="caution">
    <text evidence="4">The sequence shown here is derived from an EMBL/GenBank/DDBJ whole genome shotgun (WGS) entry which is preliminary data.</text>
</comment>
<dbReference type="PROSITE" id="PS50801">
    <property type="entry name" value="STAS"/>
    <property type="match status" value="1"/>
</dbReference>
<comment type="similarity">
    <text evidence="1 2">Belongs to the anti-sigma-factor antagonist family.</text>
</comment>
<dbReference type="Pfam" id="PF13466">
    <property type="entry name" value="STAS_2"/>
    <property type="match status" value="1"/>
</dbReference>
<dbReference type="InterPro" id="IPR002645">
    <property type="entry name" value="STAS_dom"/>
</dbReference>
<dbReference type="RefSeq" id="WP_378257087.1">
    <property type="nucleotide sequence ID" value="NZ_JBHSIT010000005.1"/>
</dbReference>
<dbReference type="Gene3D" id="3.30.750.24">
    <property type="entry name" value="STAS domain"/>
    <property type="match status" value="1"/>
</dbReference>
<dbReference type="CDD" id="cd07043">
    <property type="entry name" value="STAS_anti-anti-sigma_factors"/>
    <property type="match status" value="1"/>
</dbReference>
<evidence type="ECO:0000256" key="1">
    <source>
        <dbReference type="ARBA" id="ARBA00009013"/>
    </source>
</evidence>
<evidence type="ECO:0000313" key="4">
    <source>
        <dbReference type="EMBL" id="MFC4909517.1"/>
    </source>
</evidence>
<feature type="domain" description="STAS" evidence="3">
    <location>
        <begin position="16"/>
        <end position="106"/>
    </location>
</feature>
<dbReference type="SUPFAM" id="SSF52091">
    <property type="entry name" value="SpoIIaa-like"/>
    <property type="match status" value="1"/>
</dbReference>
<organism evidence="4 5">
    <name type="scientific">Actinomadura gamaensis</name>
    <dbReference type="NCBI Taxonomy" id="1763541"/>
    <lineage>
        <taxon>Bacteria</taxon>
        <taxon>Bacillati</taxon>
        <taxon>Actinomycetota</taxon>
        <taxon>Actinomycetes</taxon>
        <taxon>Streptosporangiales</taxon>
        <taxon>Thermomonosporaceae</taxon>
        <taxon>Actinomadura</taxon>
    </lineage>
</organism>
<protein>
    <recommendedName>
        <fullName evidence="2">Anti-sigma factor antagonist</fullName>
    </recommendedName>
</protein>
<dbReference type="InterPro" id="IPR036513">
    <property type="entry name" value="STAS_dom_sf"/>
</dbReference>
<dbReference type="InterPro" id="IPR003658">
    <property type="entry name" value="Anti-sigma_ant"/>
</dbReference>
<dbReference type="EMBL" id="JBHSIT010000005">
    <property type="protein sequence ID" value="MFC4909517.1"/>
    <property type="molecule type" value="Genomic_DNA"/>
</dbReference>
<evidence type="ECO:0000313" key="5">
    <source>
        <dbReference type="Proteomes" id="UP001595872"/>
    </source>
</evidence>
<dbReference type="PANTHER" id="PTHR33495:SF2">
    <property type="entry name" value="ANTI-SIGMA FACTOR ANTAGONIST TM_1081-RELATED"/>
    <property type="match status" value="1"/>
</dbReference>
<dbReference type="NCBIfam" id="TIGR00377">
    <property type="entry name" value="ant_ant_sig"/>
    <property type="match status" value="1"/>
</dbReference>